<evidence type="ECO:0000256" key="5">
    <source>
        <dbReference type="ARBA" id="ARBA00022840"/>
    </source>
</evidence>
<gene>
    <name evidence="10" type="ORF">Rsub_00114</name>
</gene>
<sequence>MRAILLLAVLLAAEAYRGGDSCSRACLRQRSLLQDVPLGSAAAPAAGGGAASPEAPPPPPDPRPEPAPPAPPPPGGAALTVASVGGANASAELAAALMNPSVTLITVDAGNLIMRPSQFPSYGLGRPKGLLVIDRDVTIRGEDVDNLTTIDWNMLDATMLLKAGRSMTFQDMAVANIRYGPSTGADFLRGEGPASLLRFHNVLWKRKVCLPLTSTGNVGLVGAIYSTMGASVIDDGSPEATLLRLPSYCSNGTCYQGNIVYVRHGFVLVTPQSDDLAITQQGVAQTDSRYMWELTNVTRVCSRTVSEDCLETASANACYDVAYVAYHRELATNGHGAAAAKQRRTVSVAVPLALGGTVLAAAAIAAPLAARARRRRAAAAAMTAAAASTVGKASSQESHEYQQAWAALGNPRGGGGPGDSWRLMARNTAPQFDNAEHLIDHVQLGVLIGAGSFGRVYKGRWQGRDVAVKVMVHDAAVAKSVAREIDLVMSFSHPNIVQAFHFVSWRKHSSGTTAAQQQHQAAADGSSGHSSELGFLPGAGDIYTPAQPGAPAGPAAPSSGSGPASTGGTAATAGGEAGATASAGRVAPTTPERPAAPPLTIRGIDVTDPSGSVRSGAAAGGTRGAAAGGSSSGGGSGGGGGSGSGQAPAPGLVSPKGADGRAPQLPRPALAAPAAGRQHEPRRRGGSHQGDATTNAGLIERAAAAAGQQSQPPSSNPSSSTGAADAALASAVAQQGQTPSSATTGGGAAPRSDTSGAIASSGTATGSSHLYGQQPPFSPAAAGAGSGTGPALMGLGASPSSVTAGGGGGGGGGAAGGGVGGGGGRARKSAPCGARSEAQTWLVLEYCDQGNLSDAVHAGMLHTRPVLPTEEEGTGSGSGGSSSSSSSGEPTPRGGRARRDNRGFPFESLDLPRALALLLDVARGMAYLHARNVVHADLKCQNVLLAAVPAAFWGQTAKISDFGLSKALALDQTHVTTHSMGTITHMPPEMFKTGRMSPAGDVYAFGVMVWEVITGRGAFHGLHYAEVIEQVAIRGARPPVPEAAPPELRALMEACWQADPTKRPGFDALVTCLELLLAACGVRPDGSGTGSSAPAAGSGSHSGGVRSTSGGSGRGPSRLSDGGAPSDGGRRATGSTGGGGTGGTGGASLLPSSSLSSAPLSAGPAVPLSTLDAAVAPLPAPSLRHGPQSQAGAWGAAAREQQAQAASRPPGALPFPPRQQRLHPVGSIPAPGSQLPGSGSIGTLGPTSGGPTGSSGLPSLGAPAAPPGRRPSPAKPMESSSFVHDL</sequence>
<feature type="compositionally biased region" description="Low complexity" evidence="7">
    <location>
        <begin position="881"/>
        <end position="894"/>
    </location>
</feature>
<feature type="compositionally biased region" description="Pro residues" evidence="7">
    <location>
        <begin position="54"/>
        <end position="75"/>
    </location>
</feature>
<dbReference type="OrthoDB" id="515019at2759"/>
<keyword evidence="11" id="KW-1185">Reference proteome</keyword>
<organism evidence="10 11">
    <name type="scientific">Raphidocelis subcapitata</name>
    <dbReference type="NCBI Taxonomy" id="307507"/>
    <lineage>
        <taxon>Eukaryota</taxon>
        <taxon>Viridiplantae</taxon>
        <taxon>Chlorophyta</taxon>
        <taxon>core chlorophytes</taxon>
        <taxon>Chlorophyceae</taxon>
        <taxon>CS clade</taxon>
        <taxon>Sphaeropleales</taxon>
        <taxon>Selenastraceae</taxon>
        <taxon>Raphidocelis</taxon>
    </lineage>
</organism>
<feature type="compositionally biased region" description="Gly residues" evidence="7">
    <location>
        <begin position="618"/>
        <end position="644"/>
    </location>
</feature>
<keyword evidence="3 6" id="KW-0547">Nucleotide-binding</keyword>
<dbReference type="PANTHER" id="PTHR44329:SF214">
    <property type="entry name" value="PROTEIN KINASE DOMAIN-CONTAINING PROTEIN"/>
    <property type="match status" value="1"/>
</dbReference>
<feature type="signal peptide" evidence="8">
    <location>
        <begin position="1"/>
        <end position="15"/>
    </location>
</feature>
<keyword evidence="4" id="KW-0418">Kinase</keyword>
<dbReference type="InterPro" id="IPR008271">
    <property type="entry name" value="Ser/Thr_kinase_AS"/>
</dbReference>
<feature type="compositionally biased region" description="Low complexity" evidence="7">
    <location>
        <begin position="660"/>
        <end position="676"/>
    </location>
</feature>
<feature type="binding site" evidence="6">
    <location>
        <position position="479"/>
    </location>
    <ligand>
        <name>ATP</name>
        <dbReference type="ChEBI" id="CHEBI:30616"/>
    </ligand>
</feature>
<dbReference type="GO" id="GO:0005524">
    <property type="term" value="F:ATP binding"/>
    <property type="evidence" value="ECO:0007669"/>
    <property type="project" value="UniProtKB-UniRule"/>
</dbReference>
<feature type="domain" description="Protein kinase" evidence="9">
    <location>
        <begin position="442"/>
        <end position="1076"/>
    </location>
</feature>
<feature type="region of interest" description="Disordered" evidence="7">
    <location>
        <begin position="1179"/>
        <end position="1286"/>
    </location>
</feature>
<feature type="compositionally biased region" description="Low complexity" evidence="7">
    <location>
        <begin position="514"/>
        <end position="523"/>
    </location>
</feature>
<feature type="compositionally biased region" description="Low complexity" evidence="7">
    <location>
        <begin position="1147"/>
        <end position="1164"/>
    </location>
</feature>
<dbReference type="InParanoid" id="A0A2V0NPF9"/>
<dbReference type="Pfam" id="PF07714">
    <property type="entry name" value="PK_Tyr_Ser-Thr"/>
    <property type="match status" value="2"/>
</dbReference>
<feature type="compositionally biased region" description="Low complexity" evidence="7">
    <location>
        <begin position="752"/>
        <end position="783"/>
    </location>
</feature>
<dbReference type="Gene3D" id="3.30.200.20">
    <property type="entry name" value="Phosphorylase Kinase, domain 1"/>
    <property type="match status" value="1"/>
</dbReference>
<dbReference type="InterPro" id="IPR017441">
    <property type="entry name" value="Protein_kinase_ATP_BS"/>
</dbReference>
<feature type="region of interest" description="Disordered" evidence="7">
    <location>
        <begin position="511"/>
        <end position="785"/>
    </location>
</feature>
<dbReference type="InterPro" id="IPR001245">
    <property type="entry name" value="Ser-Thr/Tyr_kinase_cat_dom"/>
</dbReference>
<evidence type="ECO:0000313" key="10">
    <source>
        <dbReference type="EMBL" id="GBF87403.1"/>
    </source>
</evidence>
<dbReference type="PROSITE" id="PS00108">
    <property type="entry name" value="PROTEIN_KINASE_ST"/>
    <property type="match status" value="1"/>
</dbReference>
<proteinExistence type="predicted"/>
<feature type="compositionally biased region" description="Pro residues" evidence="7">
    <location>
        <begin position="1264"/>
        <end position="1274"/>
    </location>
</feature>
<dbReference type="GO" id="GO:0004674">
    <property type="term" value="F:protein serine/threonine kinase activity"/>
    <property type="evidence" value="ECO:0007669"/>
    <property type="project" value="UniProtKB-KW"/>
</dbReference>
<feature type="compositionally biased region" description="Gly residues" evidence="7">
    <location>
        <begin position="1135"/>
        <end position="1146"/>
    </location>
</feature>
<feature type="compositionally biased region" description="Low complexity" evidence="7">
    <location>
        <begin position="544"/>
        <end position="593"/>
    </location>
</feature>
<dbReference type="PROSITE" id="PS50011">
    <property type="entry name" value="PROTEIN_KINASE_DOM"/>
    <property type="match status" value="1"/>
</dbReference>
<reference evidence="10 11" key="1">
    <citation type="journal article" date="2018" name="Sci. Rep.">
        <title>Raphidocelis subcapitata (=Pseudokirchneriella subcapitata) provides an insight into genome evolution and environmental adaptations in the Sphaeropleales.</title>
        <authorList>
            <person name="Suzuki S."/>
            <person name="Yamaguchi H."/>
            <person name="Nakajima N."/>
            <person name="Kawachi M."/>
        </authorList>
    </citation>
    <scope>NUCLEOTIDE SEQUENCE [LARGE SCALE GENOMIC DNA]</scope>
    <source>
        <strain evidence="10 11">NIES-35</strain>
    </source>
</reference>
<protein>
    <recommendedName>
        <fullName evidence="9">Protein kinase domain-containing protein</fullName>
    </recommendedName>
</protein>
<keyword evidence="5 6" id="KW-0067">ATP-binding</keyword>
<evidence type="ECO:0000256" key="7">
    <source>
        <dbReference type="SAM" id="MobiDB-lite"/>
    </source>
</evidence>
<evidence type="ECO:0000256" key="1">
    <source>
        <dbReference type="ARBA" id="ARBA00022527"/>
    </source>
</evidence>
<feature type="compositionally biased region" description="Low complexity" evidence="7">
    <location>
        <begin position="1086"/>
        <end position="1123"/>
    </location>
</feature>
<evidence type="ECO:0000256" key="4">
    <source>
        <dbReference type="ARBA" id="ARBA00022777"/>
    </source>
</evidence>
<dbReference type="PANTHER" id="PTHR44329">
    <property type="entry name" value="SERINE/THREONINE-PROTEIN KINASE TNNI3K-RELATED"/>
    <property type="match status" value="1"/>
</dbReference>
<dbReference type="EMBL" id="BDRX01000001">
    <property type="protein sequence ID" value="GBF87403.1"/>
    <property type="molecule type" value="Genomic_DNA"/>
</dbReference>
<dbReference type="InterPro" id="IPR051681">
    <property type="entry name" value="Ser/Thr_Kinases-Pseudokinases"/>
</dbReference>
<name>A0A2V0NPF9_9CHLO</name>
<dbReference type="Gene3D" id="1.10.510.10">
    <property type="entry name" value="Transferase(Phosphotransferase) domain 1"/>
    <property type="match status" value="1"/>
</dbReference>
<comment type="caution">
    <text evidence="10">The sequence shown here is derived from an EMBL/GenBank/DDBJ whole genome shotgun (WGS) entry which is preliminary data.</text>
</comment>
<evidence type="ECO:0000256" key="3">
    <source>
        <dbReference type="ARBA" id="ARBA00022741"/>
    </source>
</evidence>
<feature type="compositionally biased region" description="Polar residues" evidence="7">
    <location>
        <begin position="734"/>
        <end position="743"/>
    </location>
</feature>
<feature type="compositionally biased region" description="Gly residues" evidence="7">
    <location>
        <begin position="1239"/>
        <end position="1253"/>
    </location>
</feature>
<feature type="chain" id="PRO_5015884669" description="Protein kinase domain-containing protein" evidence="8">
    <location>
        <begin position="16"/>
        <end position="1286"/>
    </location>
</feature>
<feature type="compositionally biased region" description="Gly residues" evidence="7">
    <location>
        <begin position="804"/>
        <end position="824"/>
    </location>
</feature>
<feature type="region of interest" description="Disordered" evidence="7">
    <location>
        <begin position="41"/>
        <end position="76"/>
    </location>
</feature>
<dbReference type="Proteomes" id="UP000247498">
    <property type="component" value="Unassembled WGS sequence"/>
</dbReference>
<feature type="compositionally biased region" description="Low complexity" evidence="7">
    <location>
        <begin position="702"/>
        <end position="733"/>
    </location>
</feature>
<evidence type="ECO:0000256" key="6">
    <source>
        <dbReference type="PROSITE-ProRule" id="PRU10141"/>
    </source>
</evidence>
<feature type="region of interest" description="Disordered" evidence="7">
    <location>
        <begin position="1086"/>
        <end position="1164"/>
    </location>
</feature>
<dbReference type="InterPro" id="IPR011009">
    <property type="entry name" value="Kinase-like_dom_sf"/>
</dbReference>
<evidence type="ECO:0000256" key="2">
    <source>
        <dbReference type="ARBA" id="ARBA00022679"/>
    </source>
</evidence>
<keyword evidence="1" id="KW-0723">Serine/threonine-protein kinase</keyword>
<keyword evidence="2" id="KW-0808">Transferase</keyword>
<dbReference type="PROSITE" id="PS00107">
    <property type="entry name" value="PROTEIN_KINASE_ATP"/>
    <property type="match status" value="1"/>
</dbReference>
<feature type="region of interest" description="Disordered" evidence="7">
    <location>
        <begin position="867"/>
        <end position="903"/>
    </location>
</feature>
<dbReference type="SUPFAM" id="SSF56112">
    <property type="entry name" value="Protein kinase-like (PK-like)"/>
    <property type="match status" value="1"/>
</dbReference>
<feature type="region of interest" description="Disordered" evidence="7">
    <location>
        <begin position="803"/>
        <end position="831"/>
    </location>
</feature>
<feature type="compositionally biased region" description="Low complexity" evidence="7">
    <location>
        <begin position="1188"/>
        <end position="1208"/>
    </location>
</feature>
<evidence type="ECO:0000313" key="11">
    <source>
        <dbReference type="Proteomes" id="UP000247498"/>
    </source>
</evidence>
<dbReference type="SMART" id="SM00220">
    <property type="entry name" value="S_TKc"/>
    <property type="match status" value="1"/>
</dbReference>
<evidence type="ECO:0000259" key="9">
    <source>
        <dbReference type="PROSITE" id="PS50011"/>
    </source>
</evidence>
<dbReference type="STRING" id="307507.A0A2V0NPF9"/>
<dbReference type="InterPro" id="IPR000719">
    <property type="entry name" value="Prot_kinase_dom"/>
</dbReference>
<feature type="compositionally biased region" description="Low complexity" evidence="7">
    <location>
        <begin position="1254"/>
        <end position="1263"/>
    </location>
</feature>
<keyword evidence="8" id="KW-0732">Signal</keyword>
<accession>A0A2V0NPF9</accession>
<evidence type="ECO:0000256" key="8">
    <source>
        <dbReference type="SAM" id="SignalP"/>
    </source>
</evidence>